<evidence type="ECO:0000256" key="2">
    <source>
        <dbReference type="ARBA" id="ARBA00023082"/>
    </source>
</evidence>
<dbReference type="SUPFAM" id="SSF88659">
    <property type="entry name" value="Sigma3 and sigma4 domains of RNA polymerase sigma factors"/>
    <property type="match status" value="1"/>
</dbReference>
<proteinExistence type="predicted"/>
<dbReference type="InterPro" id="IPR013324">
    <property type="entry name" value="RNA_pol_sigma_r3/r4-like"/>
</dbReference>
<reference evidence="5 6" key="2">
    <citation type="journal article" date="2010" name="Stand. Genomic Sci.">
        <title>Complete genome sequence of Alicyclobacillus acidocaldarius type strain (104-IA).</title>
        <authorList>
            <person name="Mavromatis K."/>
            <person name="Sikorski J."/>
            <person name="Lapidus A."/>
            <person name="Glavina Del Rio T."/>
            <person name="Copeland A."/>
            <person name="Tice H."/>
            <person name="Cheng J.F."/>
            <person name="Lucas S."/>
            <person name="Chen F."/>
            <person name="Nolan M."/>
            <person name="Bruce D."/>
            <person name="Goodwin L."/>
            <person name="Pitluck S."/>
            <person name="Ivanova N."/>
            <person name="Ovchinnikova G."/>
            <person name="Pati A."/>
            <person name="Chen A."/>
            <person name="Palaniappan K."/>
            <person name="Land M."/>
            <person name="Hauser L."/>
            <person name="Chang Y.J."/>
            <person name="Jeffries C.D."/>
            <person name="Chain P."/>
            <person name="Meincke L."/>
            <person name="Sims D."/>
            <person name="Chertkov O."/>
            <person name="Han C."/>
            <person name="Brettin T."/>
            <person name="Detter J.C."/>
            <person name="Wahrenburg C."/>
            <person name="Rohde M."/>
            <person name="Pukall R."/>
            <person name="Goker M."/>
            <person name="Bristow J."/>
            <person name="Eisen J.A."/>
            <person name="Markowitz V."/>
            <person name="Hugenholtz P."/>
            <person name="Klenk H.P."/>
            <person name="Kyrpides N.C."/>
        </authorList>
    </citation>
    <scope>NUCLEOTIDE SEQUENCE [LARGE SCALE GENOMIC DNA]</scope>
    <source>
        <strain evidence="6">ATCC 27009 / DSM 446 / BCRC 14685 / JCM 5260 / KCTC 1825 / NBRC 15652 / NCIMB 11725 / NRRL B-14509 / 104-IA</strain>
    </source>
</reference>
<dbReference type="PANTHER" id="PTHR30385">
    <property type="entry name" value="SIGMA FACTOR F FLAGELLAR"/>
    <property type="match status" value="1"/>
</dbReference>
<evidence type="ECO:0000313" key="6">
    <source>
        <dbReference type="Proteomes" id="UP000001917"/>
    </source>
</evidence>
<evidence type="ECO:0000256" key="4">
    <source>
        <dbReference type="ARBA" id="ARBA00023163"/>
    </source>
</evidence>
<name>C8WT56_ALIAD</name>
<dbReference type="STRING" id="521098.Aaci_2566"/>
<keyword evidence="6" id="KW-1185">Reference proteome</keyword>
<evidence type="ECO:0000313" key="5">
    <source>
        <dbReference type="EMBL" id="ACV59570.1"/>
    </source>
</evidence>
<protein>
    <submittedName>
        <fullName evidence="5">Putative RNA polymerase, sigma 28 subunit, FliA/WhiG subfamily</fullName>
    </submittedName>
</protein>
<dbReference type="HOGENOM" id="CLU_1682930_0_0_9"/>
<sequence>MGNAMEFEAFLPYIHRLSKKLIRYRRSSMVDEQDLVSAALSALWQRTRGRTVDEKYAKQVIKYAMLTALRDSSLLKTPRSTPMAQAIEAYQKASDPMELDHVTGDNPIEAWEREELVRQIVSKMAELPREDQILLSLVFEQSLSFQDVAVVLGSTKSQVYHRYRAILQNLRGKLGLSQEGSVWA</sequence>
<dbReference type="AlphaFoldDB" id="C8WT56"/>
<dbReference type="NCBIfam" id="TIGR02937">
    <property type="entry name" value="sigma70-ECF"/>
    <property type="match status" value="1"/>
</dbReference>
<organism evidence="5 6">
    <name type="scientific">Alicyclobacillus acidocaldarius subsp. acidocaldarius (strain ATCC 27009 / DSM 446 / BCRC 14685 / JCM 5260 / KCTC 1825 / NBRC 15652 / NCIMB 11725 / NRRL B-14509 / 104-IA)</name>
    <name type="common">Bacillus acidocaldarius</name>
    <dbReference type="NCBI Taxonomy" id="521098"/>
    <lineage>
        <taxon>Bacteria</taxon>
        <taxon>Bacillati</taxon>
        <taxon>Bacillota</taxon>
        <taxon>Bacilli</taxon>
        <taxon>Bacillales</taxon>
        <taxon>Alicyclobacillaceae</taxon>
        <taxon>Alicyclobacillus</taxon>
    </lineage>
</organism>
<gene>
    <name evidence="5" type="ordered locus">Aaci_2566</name>
</gene>
<accession>C8WT56</accession>
<keyword evidence="3" id="KW-0238">DNA-binding</keyword>
<dbReference type="Gene3D" id="1.20.140.160">
    <property type="match status" value="1"/>
</dbReference>
<dbReference type="EMBL" id="CP001727">
    <property type="protein sequence ID" value="ACV59570.1"/>
    <property type="molecule type" value="Genomic_DNA"/>
</dbReference>
<keyword evidence="1" id="KW-0805">Transcription regulation</keyword>
<dbReference type="GO" id="GO:0003677">
    <property type="term" value="F:DNA binding"/>
    <property type="evidence" value="ECO:0007669"/>
    <property type="project" value="UniProtKB-KW"/>
</dbReference>
<dbReference type="eggNOG" id="COG1595">
    <property type="taxonomic scope" value="Bacteria"/>
</dbReference>
<dbReference type="GO" id="GO:0006352">
    <property type="term" value="P:DNA-templated transcription initiation"/>
    <property type="evidence" value="ECO:0007669"/>
    <property type="project" value="InterPro"/>
</dbReference>
<keyword evidence="2" id="KW-0731">Sigma factor</keyword>
<dbReference type="PANTHER" id="PTHR30385:SF8">
    <property type="entry name" value="RNA POLYMERASE SIGMA-E FACTOR"/>
    <property type="match status" value="1"/>
</dbReference>
<dbReference type="InterPro" id="IPR014284">
    <property type="entry name" value="RNA_pol_sigma-70_dom"/>
</dbReference>
<evidence type="ECO:0000256" key="1">
    <source>
        <dbReference type="ARBA" id="ARBA00023015"/>
    </source>
</evidence>
<evidence type="ECO:0000256" key="3">
    <source>
        <dbReference type="ARBA" id="ARBA00023125"/>
    </source>
</evidence>
<dbReference type="Proteomes" id="UP000001917">
    <property type="component" value="Chromosome"/>
</dbReference>
<dbReference type="GO" id="GO:0016987">
    <property type="term" value="F:sigma factor activity"/>
    <property type="evidence" value="ECO:0007669"/>
    <property type="project" value="UniProtKB-KW"/>
</dbReference>
<keyword evidence="4" id="KW-0804">Transcription</keyword>
<reference evidence="6" key="1">
    <citation type="submission" date="2009-09" db="EMBL/GenBank/DDBJ databases">
        <title>The complete chromosome of Alicyclobacillus acidocaldarius subsp. acidocaldarius DSM 446.</title>
        <authorList>
            <consortium name="US DOE Joint Genome Institute (JGI-PGF)"/>
            <person name="Lucas S."/>
            <person name="Copeland A."/>
            <person name="Lapidus A."/>
            <person name="Glavina del Rio T."/>
            <person name="Dalin E."/>
            <person name="Tice H."/>
            <person name="Bruce D."/>
            <person name="Goodwin L."/>
            <person name="Pitluck S."/>
            <person name="Kyrpides N."/>
            <person name="Mavromatis K."/>
            <person name="Ivanova N."/>
            <person name="Ovchinnikova G."/>
            <person name="Chertkov O."/>
            <person name="Sims D."/>
            <person name="Brettin T."/>
            <person name="Detter J.C."/>
            <person name="Han C."/>
            <person name="Larimer F."/>
            <person name="Land M."/>
            <person name="Hauser L."/>
            <person name="Markowitz V."/>
            <person name="Cheng J.-F."/>
            <person name="Hugenholtz P."/>
            <person name="Woyke T."/>
            <person name="Wu D."/>
            <person name="Pukall R."/>
            <person name="Klenk H.-P."/>
            <person name="Eisen J.A."/>
        </authorList>
    </citation>
    <scope>NUCLEOTIDE SEQUENCE [LARGE SCALE GENOMIC DNA]</scope>
    <source>
        <strain evidence="6">ATCC 27009 / DSM 446 / BCRC 14685 / JCM 5260 / KCTC 1825 / NBRC 15652 / NCIMB 11725 / NRRL B-14509 / 104-IA</strain>
    </source>
</reference>
<dbReference type="KEGG" id="aac:Aaci_2566"/>